<protein>
    <submittedName>
        <fullName evidence="2">Uncharacterized protein</fullName>
    </submittedName>
</protein>
<reference evidence="2" key="1">
    <citation type="submission" date="2024-06" db="EMBL/GenBank/DDBJ databases">
        <authorList>
            <consortium name="consrtm"/>
            <person name="Uemura M."/>
            <person name="Terahara T."/>
        </authorList>
    </citation>
    <scope>NUCLEOTIDE SEQUENCE</scope>
    <source>
        <strain evidence="2">KM77-8</strain>
    </source>
</reference>
<dbReference type="AlphaFoldDB" id="A0AAT9HLM0"/>
<organism evidence="2">
    <name type="scientific">Streptomyces haneummycinicus</name>
    <dbReference type="NCBI Taxonomy" id="3074435"/>
    <lineage>
        <taxon>Bacteria</taxon>
        <taxon>Bacillati</taxon>
        <taxon>Actinomycetota</taxon>
        <taxon>Actinomycetes</taxon>
        <taxon>Kitasatosporales</taxon>
        <taxon>Streptomycetaceae</taxon>
        <taxon>Streptomyces</taxon>
    </lineage>
</organism>
<accession>A0AAT9HLM0</accession>
<sequence length="134" mass="14021">MGEPLARIGGVHVGPPRVPHERGADHLGGDGRGEGHRVTDDEVGLPGLGEADEVGCHHLRDAMEDRDDGVPAPVLGGVGLGDELPVQLGEVDIWTHRYGGQAGLEHGLHHVRLGRDLTSCPAARKAQASGTMNM</sequence>
<dbReference type="EMBL" id="AP035768">
    <property type="protein sequence ID" value="BFO18325.1"/>
    <property type="molecule type" value="Genomic_DNA"/>
</dbReference>
<evidence type="ECO:0000256" key="1">
    <source>
        <dbReference type="SAM" id="MobiDB-lite"/>
    </source>
</evidence>
<evidence type="ECO:0000313" key="2">
    <source>
        <dbReference type="EMBL" id="BFO18325.1"/>
    </source>
</evidence>
<reference evidence="2" key="2">
    <citation type="submission" date="2024-07" db="EMBL/GenBank/DDBJ databases">
        <title>Streptomyces haneummycinica sp. nov., a new antibiotic-producing actinobacterium isolated from marine sediment.</title>
        <authorList>
            <person name="Uemura M."/>
            <person name="Hamada M."/>
            <person name="Hirano S."/>
            <person name="Kobayashi K."/>
            <person name="Ohshiro T."/>
            <person name="Kobayashi T."/>
            <person name="Terahara T."/>
        </authorList>
    </citation>
    <scope>NUCLEOTIDE SEQUENCE</scope>
    <source>
        <strain evidence="2">KM77-8</strain>
    </source>
</reference>
<proteinExistence type="predicted"/>
<name>A0AAT9HLM0_9ACTN</name>
<feature type="region of interest" description="Disordered" evidence="1">
    <location>
        <begin position="1"/>
        <end position="52"/>
    </location>
</feature>
<gene>
    <name evidence="2" type="ORF">SHKM778_47130</name>
</gene>
<feature type="compositionally biased region" description="Basic and acidic residues" evidence="1">
    <location>
        <begin position="18"/>
        <end position="40"/>
    </location>
</feature>